<dbReference type="Ensembl" id="ENSDCDT00010000503.1">
    <property type="protein sequence ID" value="ENSDCDP00010000484.1"/>
    <property type="gene ID" value="ENSDCDG00010000259.1"/>
</dbReference>
<dbReference type="InterPro" id="IPR003879">
    <property type="entry name" value="Butyrophylin_SPRY"/>
</dbReference>
<dbReference type="Pfam" id="PF00643">
    <property type="entry name" value="zf-B_box"/>
    <property type="match status" value="1"/>
</dbReference>
<dbReference type="CDD" id="cd13733">
    <property type="entry name" value="SPRY_PRY_C-I_1"/>
    <property type="match status" value="1"/>
</dbReference>
<dbReference type="PROSITE" id="PS00518">
    <property type="entry name" value="ZF_RING_1"/>
    <property type="match status" value="1"/>
</dbReference>
<dbReference type="SUPFAM" id="SSF57850">
    <property type="entry name" value="RING/U-box"/>
    <property type="match status" value="1"/>
</dbReference>
<dbReference type="AlphaFoldDB" id="A0AAY3ZVR4"/>
<evidence type="ECO:0000313" key="9">
    <source>
        <dbReference type="Ensembl" id="ENSDCDP00010000484.1"/>
    </source>
</evidence>
<dbReference type="InterPro" id="IPR000315">
    <property type="entry name" value="Znf_B-box"/>
</dbReference>
<evidence type="ECO:0000256" key="5">
    <source>
        <dbReference type="SAM" id="Coils"/>
    </source>
</evidence>
<feature type="domain" description="B30.2/SPRY" evidence="8">
    <location>
        <begin position="354"/>
        <end position="548"/>
    </location>
</feature>
<dbReference type="Gene3D" id="3.30.160.60">
    <property type="entry name" value="Classic Zinc Finger"/>
    <property type="match status" value="1"/>
</dbReference>
<dbReference type="SMART" id="SM00589">
    <property type="entry name" value="PRY"/>
    <property type="match status" value="1"/>
</dbReference>
<dbReference type="Gene3D" id="2.60.120.920">
    <property type="match status" value="1"/>
</dbReference>
<dbReference type="Pfam" id="PF13445">
    <property type="entry name" value="zf-RING_UBOX"/>
    <property type="match status" value="1"/>
</dbReference>
<dbReference type="PROSITE" id="PS50188">
    <property type="entry name" value="B302_SPRY"/>
    <property type="match status" value="1"/>
</dbReference>
<dbReference type="Gene3D" id="3.30.40.10">
    <property type="entry name" value="Zinc/RING finger domain, C3HC4 (zinc finger)"/>
    <property type="match status" value="1"/>
</dbReference>
<dbReference type="InterPro" id="IPR027370">
    <property type="entry name" value="Znf-RING_euk"/>
</dbReference>
<evidence type="ECO:0000259" key="8">
    <source>
        <dbReference type="PROSITE" id="PS50188"/>
    </source>
</evidence>
<dbReference type="PROSITE" id="PS50089">
    <property type="entry name" value="ZF_RING_2"/>
    <property type="match status" value="1"/>
</dbReference>
<protein>
    <recommendedName>
        <fullName evidence="11">Bloodthirsty-related gene family, member 1</fullName>
    </recommendedName>
</protein>
<dbReference type="GeneTree" id="ENSGT00940000165127"/>
<feature type="coiled-coil region" evidence="5">
    <location>
        <begin position="270"/>
        <end position="297"/>
    </location>
</feature>
<dbReference type="InterPro" id="IPR003877">
    <property type="entry name" value="SPRY_dom"/>
</dbReference>
<dbReference type="Proteomes" id="UP000694580">
    <property type="component" value="Chromosome 1"/>
</dbReference>
<reference evidence="9" key="3">
    <citation type="submission" date="2025-09" db="UniProtKB">
        <authorList>
            <consortium name="Ensembl"/>
        </authorList>
    </citation>
    <scope>IDENTIFICATION</scope>
</reference>
<dbReference type="PROSITE" id="PS50119">
    <property type="entry name" value="ZF_BBOX"/>
    <property type="match status" value="1"/>
</dbReference>
<dbReference type="SMART" id="SM00184">
    <property type="entry name" value="RING"/>
    <property type="match status" value="1"/>
</dbReference>
<evidence type="ECO:0000256" key="1">
    <source>
        <dbReference type="ARBA" id="ARBA00022723"/>
    </source>
</evidence>
<dbReference type="Pfam" id="PF00622">
    <property type="entry name" value="SPRY"/>
    <property type="match status" value="1"/>
</dbReference>
<name>A0AAY3ZVR4_9TELE</name>
<evidence type="ECO:0000259" key="6">
    <source>
        <dbReference type="PROSITE" id="PS50089"/>
    </source>
</evidence>
<sequence>LKLQTQKRFLSEEQFLCSICLDVFDNPVSTPCGHSFCMACIGCYWEGNKVCQCPLCKEIFQKKPELHINRTLREITEQFKRMTGSEGACGGFGRERERGRSGDHLVKPGEMPCELFTEMKRKFPKTYISLTTANPSQASPVARPASMRRYTLSGPADSKRMPRCPRHHQRLELFCRTDQDCICLECAESEHLSHSMVPAHVETTESKIQQMIKERLTKMEEIRSSLSDIKVSAERETEGSMRIFSALVSSIERSQAELLEVIEMNRCSAEHQADGLIRQLEQEVQELRKRSTALGNLAQSNNYVNCLKTYPALCSPPTVRDWCDISVTSDLGTSKVYESVCQLLVHFQEEMKKLPERDISFLAWSPCFVTTVNVTLDPNTAHPRLILSPDRKQVRCSERHQPLPDTPERFDRVVCVLGHQGFTTGRHYWEVDVEGKTDWDVGVASHSINRKGKITVNPSNGYWFLSLRDKTNYAFRTEPSTNLPISLQPQKIGVFLDYEKGQVSFYNVHAKVHIYTFVDTFCDTIYPFFSPCTNKSGKNEAPLTITPVLLD</sequence>
<gene>
    <name evidence="9" type="primary">LOC114797024</name>
</gene>
<dbReference type="SMART" id="SM00336">
    <property type="entry name" value="BBOX"/>
    <property type="match status" value="1"/>
</dbReference>
<dbReference type="SUPFAM" id="SSF49899">
    <property type="entry name" value="Concanavalin A-like lectins/glucanases"/>
    <property type="match status" value="1"/>
</dbReference>
<dbReference type="SUPFAM" id="SSF57845">
    <property type="entry name" value="B-box zinc-binding domain"/>
    <property type="match status" value="1"/>
</dbReference>
<dbReference type="SMART" id="SM00449">
    <property type="entry name" value="SPRY"/>
    <property type="match status" value="1"/>
</dbReference>
<keyword evidence="5" id="KW-0175">Coiled coil</keyword>
<keyword evidence="3" id="KW-0862">Zinc</keyword>
<evidence type="ECO:0000256" key="2">
    <source>
        <dbReference type="ARBA" id="ARBA00022771"/>
    </source>
</evidence>
<proteinExistence type="predicted"/>
<dbReference type="PRINTS" id="PR01407">
    <property type="entry name" value="BUTYPHLNCDUF"/>
</dbReference>
<keyword evidence="10" id="KW-1185">Reference proteome</keyword>
<dbReference type="InterPro" id="IPR058030">
    <property type="entry name" value="TRIM8/14/16/25/29/45/65_CC"/>
</dbReference>
<dbReference type="GO" id="GO:0008270">
    <property type="term" value="F:zinc ion binding"/>
    <property type="evidence" value="ECO:0007669"/>
    <property type="project" value="UniProtKB-KW"/>
</dbReference>
<accession>A0AAY3ZVR4</accession>
<dbReference type="InterPro" id="IPR001870">
    <property type="entry name" value="B30.2/SPRY"/>
</dbReference>
<dbReference type="InterPro" id="IPR013320">
    <property type="entry name" value="ConA-like_dom_sf"/>
</dbReference>
<keyword evidence="1" id="KW-0479">Metal-binding</keyword>
<dbReference type="InterPro" id="IPR006574">
    <property type="entry name" value="PRY"/>
</dbReference>
<dbReference type="InterPro" id="IPR017907">
    <property type="entry name" value="Znf_RING_CS"/>
</dbReference>
<organism evidence="9 10">
    <name type="scientific">Denticeps clupeoides</name>
    <name type="common">denticle herring</name>
    <dbReference type="NCBI Taxonomy" id="299321"/>
    <lineage>
        <taxon>Eukaryota</taxon>
        <taxon>Metazoa</taxon>
        <taxon>Chordata</taxon>
        <taxon>Craniata</taxon>
        <taxon>Vertebrata</taxon>
        <taxon>Euteleostomi</taxon>
        <taxon>Actinopterygii</taxon>
        <taxon>Neopterygii</taxon>
        <taxon>Teleostei</taxon>
        <taxon>Clupei</taxon>
        <taxon>Clupeiformes</taxon>
        <taxon>Denticipitoidei</taxon>
        <taxon>Denticipitidae</taxon>
        <taxon>Denticeps</taxon>
    </lineage>
</organism>
<feature type="domain" description="RING-type" evidence="6">
    <location>
        <begin position="17"/>
        <end position="57"/>
    </location>
</feature>
<dbReference type="InterPro" id="IPR001841">
    <property type="entry name" value="Znf_RING"/>
</dbReference>
<dbReference type="Pfam" id="PF25600">
    <property type="entry name" value="TRIM_CC"/>
    <property type="match status" value="1"/>
</dbReference>
<reference evidence="9" key="2">
    <citation type="submission" date="2025-08" db="UniProtKB">
        <authorList>
            <consortium name="Ensembl"/>
        </authorList>
    </citation>
    <scope>IDENTIFICATION</scope>
</reference>
<dbReference type="InterPro" id="IPR050143">
    <property type="entry name" value="TRIM/RBCC"/>
</dbReference>
<evidence type="ECO:0000256" key="3">
    <source>
        <dbReference type="ARBA" id="ARBA00022833"/>
    </source>
</evidence>
<evidence type="ECO:0000259" key="7">
    <source>
        <dbReference type="PROSITE" id="PS50119"/>
    </source>
</evidence>
<reference evidence="9 10" key="1">
    <citation type="submission" date="2020-06" db="EMBL/GenBank/DDBJ databases">
        <authorList>
            <consortium name="Wellcome Sanger Institute Data Sharing"/>
        </authorList>
    </citation>
    <scope>NUCLEOTIDE SEQUENCE [LARGE SCALE GENOMIC DNA]</scope>
</reference>
<evidence type="ECO:0000313" key="10">
    <source>
        <dbReference type="Proteomes" id="UP000694580"/>
    </source>
</evidence>
<feature type="domain" description="B box-type" evidence="7">
    <location>
        <begin position="159"/>
        <end position="199"/>
    </location>
</feature>
<keyword evidence="2 4" id="KW-0863">Zinc-finger</keyword>
<evidence type="ECO:0000256" key="4">
    <source>
        <dbReference type="PROSITE-ProRule" id="PRU00024"/>
    </source>
</evidence>
<evidence type="ECO:0008006" key="11">
    <source>
        <dbReference type="Google" id="ProtNLM"/>
    </source>
</evidence>
<dbReference type="Pfam" id="PF13765">
    <property type="entry name" value="PRY"/>
    <property type="match status" value="1"/>
</dbReference>
<dbReference type="InterPro" id="IPR013083">
    <property type="entry name" value="Znf_RING/FYVE/PHD"/>
</dbReference>
<dbReference type="PANTHER" id="PTHR24103">
    <property type="entry name" value="E3 UBIQUITIN-PROTEIN LIGASE TRIM"/>
    <property type="match status" value="1"/>
</dbReference>
<dbReference type="CDD" id="cd19769">
    <property type="entry name" value="Bbox2_TRIM16-like"/>
    <property type="match status" value="1"/>
</dbReference>
<dbReference type="InterPro" id="IPR043136">
    <property type="entry name" value="B30.2/SPRY_sf"/>
</dbReference>
<dbReference type="FunFam" id="2.60.120.920:FF:000004">
    <property type="entry name" value="Butyrophilin subfamily 1 member A1"/>
    <property type="match status" value="1"/>
</dbReference>